<accession>A0A0C3AUU7</accession>
<dbReference type="SMART" id="SM00672">
    <property type="entry name" value="CAP10"/>
    <property type="match status" value="1"/>
</dbReference>
<reference evidence="4" key="2">
    <citation type="submission" date="2015-01" db="EMBL/GenBank/DDBJ databases">
        <title>Evolutionary Origins and Diversification of the Mycorrhizal Mutualists.</title>
        <authorList>
            <consortium name="DOE Joint Genome Institute"/>
            <consortium name="Mycorrhizal Genomics Consortium"/>
            <person name="Kohler A."/>
            <person name="Kuo A."/>
            <person name="Nagy L.G."/>
            <person name="Floudas D."/>
            <person name="Copeland A."/>
            <person name="Barry K.W."/>
            <person name="Cichocki N."/>
            <person name="Veneault-Fourrey C."/>
            <person name="LaButti K."/>
            <person name="Lindquist E.A."/>
            <person name="Lipzen A."/>
            <person name="Lundell T."/>
            <person name="Morin E."/>
            <person name="Murat C."/>
            <person name="Riley R."/>
            <person name="Ohm R."/>
            <person name="Sun H."/>
            <person name="Tunlid A."/>
            <person name="Henrissat B."/>
            <person name="Grigoriev I.V."/>
            <person name="Hibbett D.S."/>
            <person name="Martin F."/>
        </authorList>
    </citation>
    <scope>NUCLEOTIDE SEQUENCE [LARGE SCALE GENOMIC DNA]</scope>
    <source>
        <strain evidence="4">MAFF 305830</strain>
    </source>
</reference>
<protein>
    <submittedName>
        <fullName evidence="3">Glycosyltransferase family 90 protein</fullName>
    </submittedName>
</protein>
<keyword evidence="1" id="KW-0472">Membrane</keyword>
<gene>
    <name evidence="3" type="ORF">M408DRAFT_17824</name>
</gene>
<feature type="transmembrane region" description="Helical" evidence="1">
    <location>
        <begin position="15"/>
        <end position="33"/>
    </location>
</feature>
<evidence type="ECO:0000256" key="1">
    <source>
        <dbReference type="SAM" id="Phobius"/>
    </source>
</evidence>
<dbReference type="EMBL" id="KN824332">
    <property type="protein sequence ID" value="KIM23804.1"/>
    <property type="molecule type" value="Genomic_DNA"/>
</dbReference>
<dbReference type="PANTHER" id="PTHR12203:SF118">
    <property type="entry name" value="BETA-1,2-XYLOSYLTRANSFERASE 1"/>
    <property type="match status" value="1"/>
</dbReference>
<evidence type="ECO:0000313" key="4">
    <source>
        <dbReference type="Proteomes" id="UP000054097"/>
    </source>
</evidence>
<evidence type="ECO:0000259" key="2">
    <source>
        <dbReference type="SMART" id="SM00672"/>
    </source>
</evidence>
<keyword evidence="4" id="KW-1185">Reference proteome</keyword>
<dbReference type="InterPro" id="IPR051091">
    <property type="entry name" value="O-Glucosyltr/Glycosyltrsf_90"/>
</dbReference>
<dbReference type="HOGENOM" id="CLU_005027_3_2_1"/>
<dbReference type="OrthoDB" id="541052at2759"/>
<reference evidence="3 4" key="1">
    <citation type="submission" date="2014-04" db="EMBL/GenBank/DDBJ databases">
        <authorList>
            <consortium name="DOE Joint Genome Institute"/>
            <person name="Kuo A."/>
            <person name="Zuccaro A."/>
            <person name="Kohler A."/>
            <person name="Nagy L.G."/>
            <person name="Floudas D."/>
            <person name="Copeland A."/>
            <person name="Barry K.W."/>
            <person name="Cichocki N."/>
            <person name="Veneault-Fourrey C."/>
            <person name="LaButti K."/>
            <person name="Lindquist E.A."/>
            <person name="Lipzen A."/>
            <person name="Lundell T."/>
            <person name="Morin E."/>
            <person name="Murat C."/>
            <person name="Sun H."/>
            <person name="Tunlid A."/>
            <person name="Henrissat B."/>
            <person name="Grigoriev I.V."/>
            <person name="Hibbett D.S."/>
            <person name="Martin F."/>
            <person name="Nordberg H.P."/>
            <person name="Cantor M.N."/>
            <person name="Hua S.X."/>
        </authorList>
    </citation>
    <scope>NUCLEOTIDE SEQUENCE [LARGE SCALE GENOMIC DNA]</scope>
    <source>
        <strain evidence="3 4">MAFF 305830</strain>
    </source>
</reference>
<dbReference type="GO" id="GO:0016740">
    <property type="term" value="F:transferase activity"/>
    <property type="evidence" value="ECO:0007669"/>
    <property type="project" value="UniProtKB-KW"/>
</dbReference>
<proteinExistence type="predicted"/>
<keyword evidence="1" id="KW-0812">Transmembrane</keyword>
<feature type="domain" description="Glycosyl transferase CAP10" evidence="2">
    <location>
        <begin position="334"/>
        <end position="604"/>
    </location>
</feature>
<dbReference type="InterPro" id="IPR006598">
    <property type="entry name" value="CAP10"/>
</dbReference>
<sequence>MLLLRILKRNLQRRFNRYVIVILFAIIAFILLGRDKGRSSHTRPRGGSVKLRNYEKDLLEDDFDIPQHTTVKRPPYHRGSSGRSHGLAAHIFREDGLLEVNMYGRHPIFDLISRAERSWNEKVGRQSTSLADAVREYKKRYQRDPPMGFGDWYVIYRDLEPFWGMSPSDVRALQIRSESEPGTFTLSNGRSGFRQVRVVEFSLAIPNELEVLESRSELQINVLKNISRWLPPFRATFNYHDTPRVFIGRDLKSEAVNAAAVQEYIDISRLQDTRSLGWDTICPTSSPLRRYSSESSGPDLNDLHVKRPKTFIYNHLRSMNPCLHPTHIHLNGQFLNFRKGPLSKQQYYPCFSMSSTTMHADILTVAPENWVGEGELGLDPPWDEKLYETLYWRGSTTGMRNADPLPWRLSQRMRLVKFANEQDGTYEVLPSSDPNAAIGSALGVDVGRLNQRMMNVSFFGKPSQCEPDVCELVDKEYTFSAAKESWNEANKHKYILDGNGWSARFKRLMTTNALVLKATICPEWFSERIMPWVHYVPVKMDLTDLYDIMVFFRGESSVSIRHDELAKKIGLAGKDWSNAYWRREDQTAYMFRLLLEWARILSPDRDCMAFAFSEFEDLDDK</sequence>
<dbReference type="AlphaFoldDB" id="A0A0C3AUU7"/>
<dbReference type="PANTHER" id="PTHR12203">
    <property type="entry name" value="KDEL LYS-ASP-GLU-LEU CONTAINING - RELATED"/>
    <property type="match status" value="1"/>
</dbReference>
<dbReference type="Proteomes" id="UP000054097">
    <property type="component" value="Unassembled WGS sequence"/>
</dbReference>
<evidence type="ECO:0000313" key="3">
    <source>
        <dbReference type="EMBL" id="KIM23804.1"/>
    </source>
</evidence>
<name>A0A0C3AUU7_SERVB</name>
<keyword evidence="3" id="KW-0808">Transferase</keyword>
<organism evidence="3 4">
    <name type="scientific">Serendipita vermifera MAFF 305830</name>
    <dbReference type="NCBI Taxonomy" id="933852"/>
    <lineage>
        <taxon>Eukaryota</taxon>
        <taxon>Fungi</taxon>
        <taxon>Dikarya</taxon>
        <taxon>Basidiomycota</taxon>
        <taxon>Agaricomycotina</taxon>
        <taxon>Agaricomycetes</taxon>
        <taxon>Sebacinales</taxon>
        <taxon>Serendipitaceae</taxon>
        <taxon>Serendipita</taxon>
    </lineage>
</organism>
<keyword evidence="1" id="KW-1133">Transmembrane helix</keyword>
<dbReference type="Pfam" id="PF05686">
    <property type="entry name" value="Glyco_transf_90"/>
    <property type="match status" value="1"/>
</dbReference>